<organism evidence="2">
    <name type="scientific">Xanthomonas euvesicatoria pv. vesicatoria (strain 85-10)</name>
    <name type="common">Xanthomonas campestris pv. vesicatoria</name>
    <dbReference type="NCBI Taxonomy" id="316273"/>
    <lineage>
        <taxon>Bacteria</taxon>
        <taxon>Pseudomonadati</taxon>
        <taxon>Pseudomonadota</taxon>
        <taxon>Gammaproteobacteria</taxon>
        <taxon>Lysobacterales</taxon>
        <taxon>Lysobacteraceae</taxon>
        <taxon>Xanthomonas</taxon>
    </lineage>
</organism>
<dbReference type="EMBL" id="AM039952">
    <property type="protein sequence ID" value="CAJ23641.1"/>
    <property type="molecule type" value="Genomic_DNA"/>
</dbReference>
<evidence type="ECO:0000313" key="2">
    <source>
        <dbReference type="Proteomes" id="UP000007069"/>
    </source>
</evidence>
<sequence>MPAAWRCGCDGSATVWLAAVEVNLELLFRSRESLRYAFGFLRKAKHMKDLQGFSCSRLHFQHTAKARSTTTA</sequence>
<name>Q3BU68_XANE5</name>
<dbReference type="KEGG" id="xcv:XCV1964"/>
<dbReference type="AlphaFoldDB" id="Q3BU68"/>
<evidence type="ECO:0000313" key="1">
    <source>
        <dbReference type="EMBL" id="CAJ23641.1"/>
    </source>
</evidence>
<protein>
    <submittedName>
        <fullName evidence="1">Uncharacterized protein</fullName>
    </submittedName>
</protein>
<proteinExistence type="predicted"/>
<gene>
    <name evidence="1" type="ordered locus">XCV1964</name>
</gene>
<reference evidence="1 2" key="1">
    <citation type="journal article" date="2005" name="J. Bacteriol.">
        <title>Insights into genome plasticity and pathogenicity of the plant pathogenic Bacterium Xanthomonas campestris pv. vesicatoria revealed by the complete genome sequence.</title>
        <authorList>
            <person name="Thieme F."/>
            <person name="Koebnik R."/>
            <person name="Bekel T."/>
            <person name="Berger C."/>
            <person name="Boch J."/>
            <person name="Buettner D."/>
            <person name="Caldana C."/>
            <person name="Gaigalat L."/>
            <person name="Goesmann A."/>
            <person name="Kay S."/>
            <person name="Kirchner O."/>
            <person name="Lanz C."/>
            <person name="Linke B."/>
            <person name="McHardy A.C."/>
            <person name="Meyer F."/>
            <person name="Mittenhuber G."/>
            <person name="Nies D.H."/>
            <person name="Niesbach-Kloesgen U."/>
            <person name="Patschkowski T."/>
            <person name="Rueckert C."/>
            <person name="Rupp O."/>
            <person name="Schneicker S."/>
            <person name="Schuster S.C."/>
            <person name="Vorhoelter F.J."/>
            <person name="Weber E."/>
            <person name="Puehler A."/>
            <person name="Bonas U."/>
            <person name="Bartels D."/>
            <person name="Kaiser O."/>
        </authorList>
    </citation>
    <scope>NUCLEOTIDE SEQUENCE [LARGE SCALE GENOMIC DNA]</scope>
    <source>
        <strain evidence="1 2">85-10</strain>
    </source>
</reference>
<dbReference type="Proteomes" id="UP000007069">
    <property type="component" value="Chromosome"/>
</dbReference>
<dbReference type="HOGENOM" id="CLU_2721281_0_0_6"/>
<accession>Q3BU68</accession>